<evidence type="ECO:0000256" key="3">
    <source>
        <dbReference type="ARBA" id="ARBA00023242"/>
    </source>
</evidence>
<sequence length="1168" mass="128536">MEGRSRGAGAQGRGGGRRQAKKRERIMRHQPKNVVFPAVEGGAADERKDDNGGISFPAAVAPFTPWCQEQEHSVDAGPEGAQRQDTDKSWALGLQQLPDVLTAESMAQARAAEMLAMLQAVKRKSSVRRVFQTLPTHMRRRAMSHNVKRLPRCLRDAAKREVRRLAARDPLATFTRTPPMDESSAKAKVVPKCRSRKARRRHGSLLLDYNRRQRRHVWLETHVWHAKRFRVAERWGYRLGLQPTTKTYRSAYRAMAQRCLLQDVSYYCCLELKGKQEVLLGVLSTLCSPETGTYFDGVDYLSGQRQGSLVMYRANGFPTQPLGPVTFLWRPLQKPDEREMNTEHRQLWIWVHPAMKNEVLSELKENFKCLEPVLEPPDLKVAPPTQTPGVTGPAEGTRSSAEASGIQAASAPQRAQLGETSAARKSEMKAALPEAARGARRGKASGTRKRRAEDGEQQQPGAPPAKRIYGDGTRGPHEPRSWSSVSTGTVLTDLTMEMVRFQLIGPRSGFILTHALRPADVHHVRSTCPARDESEGQGKTSWWLKVCSEPSHVLQHENQGQIFQLLAGLGSASDVPPGCVLGLTVGDPRLDLPNKRTIPVDPSIPPASGGAAACNNEANVLARSLQEGHAQSWIWDRSVRDEVTETKIPEQELNRMRHKALVPGSRLNLGARESSIPALLLQHPGRQAGAGLAGWGVAWDLVLPKAWGMAFWIPLVYRGVVVGGLREAERHSQYQGAPHFPRDFPDCPAGSRHDAESKEAAIAKFKRYPPAKRPNYVKLAMPTPFHFPWELLVHEWELMGTESSVEDEEKPEAESVMEMESPSIDPNHGASFLGQTKSELTEEASEGEAEETRETSKVSGKEQRAEVRGGGTAGEEITAGELVSVDGEPSSERVEPGCETGDGRDRVEQEQKMELPSEVTSEPFYVIRSTSVLTQLAHWCRSLPPATGAALAQQPLTTALTLAMSRGHPRALLWVRVDPLQRGSPEPHATVAVPDPADLDLLRRNPAFTGPLEPRRRDAFRLTRAERRAVGLSRRKRRLSGGGTEGGGEDRGGDGGVDDDVADVSKKADWILGLYPEPVGSMASACSRPTLGFLTQGDFSMAVGHGRGFGFVSLAGLLRTLLQQQLLQQDKAASLPSPPHTSQPRGVLLLTRNVNSLQYRFVRVSIDV</sequence>
<feature type="region of interest" description="Disordered" evidence="4">
    <location>
        <begin position="375"/>
        <end position="485"/>
    </location>
</feature>
<feature type="region of interest" description="Disordered" evidence="4">
    <location>
        <begin position="802"/>
        <end position="916"/>
    </location>
</feature>
<evidence type="ECO:0000259" key="7">
    <source>
        <dbReference type="Pfam" id="PF22770"/>
    </source>
</evidence>
<accession>A0AAJ7WUJ4</accession>
<feature type="domain" description="Pop1 N-terminal" evidence="5">
    <location>
        <begin position="206"/>
        <end position="274"/>
    </location>
</feature>
<evidence type="ECO:0000259" key="5">
    <source>
        <dbReference type="Pfam" id="PF06978"/>
    </source>
</evidence>
<feature type="domain" description="POPLD" evidence="6">
    <location>
        <begin position="699"/>
        <end position="789"/>
    </location>
</feature>
<feature type="compositionally biased region" description="Basic residues" evidence="4">
    <location>
        <begin position="438"/>
        <end position="450"/>
    </location>
</feature>
<reference evidence="9" key="1">
    <citation type="submission" date="2025-08" db="UniProtKB">
        <authorList>
            <consortium name="RefSeq"/>
        </authorList>
    </citation>
    <scope>IDENTIFICATION</scope>
    <source>
        <tissue evidence="9">Sperm</tissue>
    </source>
</reference>
<dbReference type="Pfam" id="PF08170">
    <property type="entry name" value="POPLD"/>
    <property type="match status" value="1"/>
</dbReference>
<protein>
    <submittedName>
        <fullName evidence="9">Ribonucleases P/MRP protein subunit POP1 isoform X1</fullName>
    </submittedName>
</protein>
<feature type="compositionally biased region" description="Acidic residues" evidence="4">
    <location>
        <begin position="804"/>
        <end position="817"/>
    </location>
</feature>
<evidence type="ECO:0000313" key="9">
    <source>
        <dbReference type="RefSeq" id="XP_032810679.1"/>
    </source>
</evidence>
<dbReference type="Pfam" id="PF06978">
    <property type="entry name" value="POP1_N"/>
    <property type="match status" value="2"/>
</dbReference>
<evidence type="ECO:0000256" key="2">
    <source>
        <dbReference type="ARBA" id="ARBA00022694"/>
    </source>
</evidence>
<feature type="region of interest" description="Disordered" evidence="4">
    <location>
        <begin position="1032"/>
        <end position="1059"/>
    </location>
</feature>
<dbReference type="InterPro" id="IPR012590">
    <property type="entry name" value="POPLD_dom"/>
</dbReference>
<dbReference type="Pfam" id="PF22770">
    <property type="entry name" value="POP1_C"/>
    <property type="match status" value="1"/>
</dbReference>
<dbReference type="GO" id="GO:0000172">
    <property type="term" value="C:ribonuclease MRP complex"/>
    <property type="evidence" value="ECO:0007669"/>
    <property type="project" value="InterPro"/>
</dbReference>
<proteinExistence type="predicted"/>
<dbReference type="CTD" id="10940"/>
<dbReference type="KEGG" id="pmrn:116942638"/>
<dbReference type="AlphaFoldDB" id="A0AAJ7WUJ4"/>
<dbReference type="GO" id="GO:0001682">
    <property type="term" value="P:tRNA 5'-leader removal"/>
    <property type="evidence" value="ECO:0007669"/>
    <property type="project" value="InterPro"/>
</dbReference>
<feature type="region of interest" description="Disordered" evidence="4">
    <location>
        <begin position="1"/>
        <end position="57"/>
    </location>
</feature>
<dbReference type="PANTHER" id="PTHR22731:SF3">
    <property type="entry name" value="RIBONUCLEASES P_MRP PROTEIN SUBUNIT POP1"/>
    <property type="match status" value="1"/>
</dbReference>
<name>A0AAJ7WUJ4_PETMA</name>
<feature type="region of interest" description="Disordered" evidence="4">
    <location>
        <begin position="174"/>
        <end position="194"/>
    </location>
</feature>
<feature type="domain" description="POP1 C-terminal" evidence="7">
    <location>
        <begin position="971"/>
        <end position="1167"/>
    </location>
</feature>
<dbReference type="Proteomes" id="UP001318040">
    <property type="component" value="Chromosome 15"/>
</dbReference>
<dbReference type="InterPro" id="IPR009723">
    <property type="entry name" value="Pop1_N"/>
</dbReference>
<keyword evidence="2" id="KW-0819">tRNA processing</keyword>
<dbReference type="GO" id="GO:0005655">
    <property type="term" value="C:nucleolar ribonuclease P complex"/>
    <property type="evidence" value="ECO:0007669"/>
    <property type="project" value="InterPro"/>
</dbReference>
<feature type="compositionally biased region" description="Basic and acidic residues" evidence="4">
    <location>
        <begin position="890"/>
        <end position="915"/>
    </location>
</feature>
<organism evidence="8 9">
    <name type="scientific">Petromyzon marinus</name>
    <name type="common">Sea lamprey</name>
    <dbReference type="NCBI Taxonomy" id="7757"/>
    <lineage>
        <taxon>Eukaryota</taxon>
        <taxon>Metazoa</taxon>
        <taxon>Chordata</taxon>
        <taxon>Craniata</taxon>
        <taxon>Vertebrata</taxon>
        <taxon>Cyclostomata</taxon>
        <taxon>Hyperoartia</taxon>
        <taxon>Petromyzontiformes</taxon>
        <taxon>Petromyzontidae</taxon>
        <taxon>Petromyzon</taxon>
    </lineage>
</organism>
<keyword evidence="8" id="KW-1185">Reference proteome</keyword>
<feature type="domain" description="Pop1 N-terminal" evidence="5">
    <location>
        <begin position="108"/>
        <end position="177"/>
    </location>
</feature>
<evidence type="ECO:0000313" key="8">
    <source>
        <dbReference type="Proteomes" id="UP001318040"/>
    </source>
</evidence>
<evidence type="ECO:0000256" key="1">
    <source>
        <dbReference type="ARBA" id="ARBA00004123"/>
    </source>
</evidence>
<dbReference type="InterPro" id="IPR039182">
    <property type="entry name" value="Pop1"/>
</dbReference>
<dbReference type="RefSeq" id="XP_032810679.1">
    <property type="nucleotide sequence ID" value="XM_032954788.1"/>
</dbReference>
<keyword evidence="3" id="KW-0539">Nucleus</keyword>
<gene>
    <name evidence="9" type="primary">POP1</name>
</gene>
<feature type="compositionally biased region" description="Basic residues" evidence="4">
    <location>
        <begin position="15"/>
        <end position="31"/>
    </location>
</feature>
<dbReference type="InterPro" id="IPR055079">
    <property type="entry name" value="POP1_C"/>
</dbReference>
<comment type="subcellular location">
    <subcellularLocation>
        <location evidence="1">Nucleus</location>
    </subcellularLocation>
</comment>
<evidence type="ECO:0000256" key="4">
    <source>
        <dbReference type="SAM" id="MobiDB-lite"/>
    </source>
</evidence>
<dbReference type="PANTHER" id="PTHR22731">
    <property type="entry name" value="RIBONUCLEASES P/MRP PROTEIN SUBUNIT POP1"/>
    <property type="match status" value="1"/>
</dbReference>
<feature type="compositionally biased region" description="Basic and acidic residues" evidence="4">
    <location>
        <begin position="850"/>
        <end position="867"/>
    </location>
</feature>
<evidence type="ECO:0000259" key="6">
    <source>
        <dbReference type="Pfam" id="PF08170"/>
    </source>
</evidence>